<dbReference type="PANTHER" id="PTHR23057:SF5">
    <property type="entry name" value="ZINC FINGER PROTEIN UBI-D4"/>
    <property type="match status" value="1"/>
</dbReference>
<dbReference type="InterPro" id="IPR051580">
    <property type="entry name" value="ZnF-Chromatin_assoc"/>
</dbReference>
<name>A0A7K8MTS4_9CORV</name>
<sequence>DTEQTLKKEGLISQDGSSLEALLRTDPLEKRSLPDPRMDDDSLGEFPVTNSRARKRILEPDDFLDDLDDEDYEEDTPKRRGKGKAKGKGVGGARKKLDAAILEDRDKPYACDSDPGNDQHPILGCPGAVPAPERLQGGSFVPVPLIPVSRSALPAKKGPDGLALPNNYCDFCLGDSKINKKTGQPEELVSCSDCGRSG</sequence>
<keyword evidence="3" id="KW-1185">Reference proteome</keyword>
<feature type="compositionally biased region" description="Basic and acidic residues" evidence="1">
    <location>
        <begin position="1"/>
        <end position="10"/>
    </location>
</feature>
<dbReference type="EMBL" id="VWYY01005760">
    <property type="protein sequence ID" value="NXE44361.1"/>
    <property type="molecule type" value="Genomic_DNA"/>
</dbReference>
<dbReference type="PANTHER" id="PTHR23057">
    <property type="entry name" value="JUXTAPOSED WITH ANOTHER ZINC FINGER PROTEIN 1"/>
    <property type="match status" value="1"/>
</dbReference>
<feature type="compositionally biased region" description="Acidic residues" evidence="1">
    <location>
        <begin position="60"/>
        <end position="74"/>
    </location>
</feature>
<accession>A0A7K8MTS4</accession>
<gene>
    <name evidence="2" type="primary">Dpf2</name>
    <name evidence="2" type="ORF">PTILEU_R04223</name>
</gene>
<evidence type="ECO:0000313" key="3">
    <source>
        <dbReference type="Proteomes" id="UP000547721"/>
    </source>
</evidence>
<feature type="non-terminal residue" evidence="2">
    <location>
        <position position="1"/>
    </location>
</feature>
<evidence type="ECO:0000313" key="2">
    <source>
        <dbReference type="EMBL" id="NXE44361.1"/>
    </source>
</evidence>
<protein>
    <submittedName>
        <fullName evidence="2">REQU protein</fullName>
    </submittedName>
</protein>
<dbReference type="Proteomes" id="UP000547721">
    <property type="component" value="Unassembled WGS sequence"/>
</dbReference>
<organism evidence="2 3">
    <name type="scientific">Ptilorrhoa leucosticta</name>
    <dbReference type="NCBI Taxonomy" id="449384"/>
    <lineage>
        <taxon>Eukaryota</taxon>
        <taxon>Metazoa</taxon>
        <taxon>Chordata</taxon>
        <taxon>Craniata</taxon>
        <taxon>Vertebrata</taxon>
        <taxon>Euteleostomi</taxon>
        <taxon>Archelosauria</taxon>
        <taxon>Archosauria</taxon>
        <taxon>Dinosauria</taxon>
        <taxon>Saurischia</taxon>
        <taxon>Theropoda</taxon>
        <taxon>Coelurosauria</taxon>
        <taxon>Aves</taxon>
        <taxon>Neognathae</taxon>
        <taxon>Neoaves</taxon>
        <taxon>Telluraves</taxon>
        <taxon>Australaves</taxon>
        <taxon>Passeriformes</taxon>
        <taxon>Corvoidea</taxon>
        <taxon>Cinclosomatidae</taxon>
        <taxon>Ptilorrhoa</taxon>
    </lineage>
</organism>
<reference evidence="2 3" key="1">
    <citation type="submission" date="2019-09" db="EMBL/GenBank/DDBJ databases">
        <title>Bird 10,000 Genomes (B10K) Project - Family phase.</title>
        <authorList>
            <person name="Zhang G."/>
        </authorList>
    </citation>
    <scope>NUCLEOTIDE SEQUENCE [LARGE SCALE GENOMIC DNA]</scope>
    <source>
        <strain evidence="2">B10K-CU-031-17</strain>
        <tissue evidence="2">Muscle</tissue>
    </source>
</reference>
<feature type="compositionally biased region" description="Basic and acidic residues" evidence="1">
    <location>
        <begin position="26"/>
        <end position="40"/>
    </location>
</feature>
<evidence type="ECO:0000256" key="1">
    <source>
        <dbReference type="SAM" id="MobiDB-lite"/>
    </source>
</evidence>
<proteinExistence type="predicted"/>
<feature type="region of interest" description="Disordered" evidence="1">
    <location>
        <begin position="1"/>
        <end position="130"/>
    </location>
</feature>
<dbReference type="AlphaFoldDB" id="A0A7K8MTS4"/>
<feature type="non-terminal residue" evidence="2">
    <location>
        <position position="198"/>
    </location>
</feature>
<comment type="caution">
    <text evidence="2">The sequence shown here is derived from an EMBL/GenBank/DDBJ whole genome shotgun (WGS) entry which is preliminary data.</text>
</comment>
<dbReference type="GO" id="GO:0005634">
    <property type="term" value="C:nucleus"/>
    <property type="evidence" value="ECO:0007669"/>
    <property type="project" value="TreeGrafter"/>
</dbReference>
<feature type="compositionally biased region" description="Basic and acidic residues" evidence="1">
    <location>
        <begin position="95"/>
        <end position="109"/>
    </location>
</feature>